<sequence>SNTELDLKVEDKKKADNKELKKDMTEELVYELEKISLVIFILMNIKIVENVQRISKDNKQKKTSVKTNTNKAN</sequence>
<feature type="non-terminal residue" evidence="1">
    <location>
        <position position="1"/>
    </location>
</feature>
<organism evidence="1 2">
    <name type="scientific">Dentiscutata heterogama</name>
    <dbReference type="NCBI Taxonomy" id="1316150"/>
    <lineage>
        <taxon>Eukaryota</taxon>
        <taxon>Fungi</taxon>
        <taxon>Fungi incertae sedis</taxon>
        <taxon>Mucoromycota</taxon>
        <taxon>Glomeromycotina</taxon>
        <taxon>Glomeromycetes</taxon>
        <taxon>Diversisporales</taxon>
        <taxon>Gigasporaceae</taxon>
        <taxon>Dentiscutata</taxon>
    </lineage>
</organism>
<dbReference type="Proteomes" id="UP000789702">
    <property type="component" value="Unassembled WGS sequence"/>
</dbReference>
<reference evidence="1" key="1">
    <citation type="submission" date="2021-06" db="EMBL/GenBank/DDBJ databases">
        <authorList>
            <person name="Kallberg Y."/>
            <person name="Tangrot J."/>
            <person name="Rosling A."/>
        </authorList>
    </citation>
    <scope>NUCLEOTIDE SEQUENCE</scope>
    <source>
        <strain evidence="1">IL203A</strain>
    </source>
</reference>
<proteinExistence type="predicted"/>
<protein>
    <submittedName>
        <fullName evidence="1">4812_t:CDS:1</fullName>
    </submittedName>
</protein>
<comment type="caution">
    <text evidence="1">The sequence shown here is derived from an EMBL/GenBank/DDBJ whole genome shotgun (WGS) entry which is preliminary data.</text>
</comment>
<keyword evidence="2" id="KW-1185">Reference proteome</keyword>
<evidence type="ECO:0000313" key="1">
    <source>
        <dbReference type="EMBL" id="CAG8626265.1"/>
    </source>
</evidence>
<accession>A0ACA9N3F2</accession>
<name>A0ACA9N3F2_9GLOM</name>
<gene>
    <name evidence="1" type="ORF">DHETER_LOCUS8218</name>
</gene>
<dbReference type="EMBL" id="CAJVPU010012755">
    <property type="protein sequence ID" value="CAG8626265.1"/>
    <property type="molecule type" value="Genomic_DNA"/>
</dbReference>
<evidence type="ECO:0000313" key="2">
    <source>
        <dbReference type="Proteomes" id="UP000789702"/>
    </source>
</evidence>